<protein>
    <submittedName>
        <fullName evidence="2">Uncharacterized protein</fullName>
    </submittedName>
</protein>
<gene>
    <name evidence="2" type="ORF">Z518_09471</name>
</gene>
<organism evidence="2 3">
    <name type="scientific">Rhinocladiella mackenziei CBS 650.93</name>
    <dbReference type="NCBI Taxonomy" id="1442369"/>
    <lineage>
        <taxon>Eukaryota</taxon>
        <taxon>Fungi</taxon>
        <taxon>Dikarya</taxon>
        <taxon>Ascomycota</taxon>
        <taxon>Pezizomycotina</taxon>
        <taxon>Eurotiomycetes</taxon>
        <taxon>Chaetothyriomycetidae</taxon>
        <taxon>Chaetothyriales</taxon>
        <taxon>Herpotrichiellaceae</taxon>
        <taxon>Rhinocladiella</taxon>
    </lineage>
</organism>
<dbReference type="EMBL" id="KN847481">
    <property type="protein sequence ID" value="KIX01745.1"/>
    <property type="molecule type" value="Genomic_DNA"/>
</dbReference>
<accession>A0A0D2IYP9</accession>
<dbReference type="OrthoDB" id="5381976at2759"/>
<feature type="region of interest" description="Disordered" evidence="1">
    <location>
        <begin position="1"/>
        <end position="21"/>
    </location>
</feature>
<evidence type="ECO:0000313" key="2">
    <source>
        <dbReference type="EMBL" id="KIX01745.1"/>
    </source>
</evidence>
<reference evidence="2 3" key="1">
    <citation type="submission" date="2015-01" db="EMBL/GenBank/DDBJ databases">
        <title>The Genome Sequence of Rhinocladiella mackenzie CBS 650.93.</title>
        <authorList>
            <consortium name="The Broad Institute Genomics Platform"/>
            <person name="Cuomo C."/>
            <person name="de Hoog S."/>
            <person name="Gorbushina A."/>
            <person name="Stielow B."/>
            <person name="Teixiera M."/>
            <person name="Abouelleil A."/>
            <person name="Chapman S.B."/>
            <person name="Priest M."/>
            <person name="Young S.K."/>
            <person name="Wortman J."/>
            <person name="Nusbaum C."/>
            <person name="Birren B."/>
        </authorList>
    </citation>
    <scope>NUCLEOTIDE SEQUENCE [LARGE SCALE GENOMIC DNA]</scope>
    <source>
        <strain evidence="2 3">CBS 650.93</strain>
    </source>
</reference>
<sequence length="134" mass="14799">MSAFNRTSEVRSILPPPSRPPSVFSAASIDTLVADQSHRGFPSREAYLEALREFAYEKLYYESGEQLNGFYGNKTVDDYLDKLGSKKPRRSVAATLSTVVEGKSTPAPEPAPKIETKNTGSRLKKVFGRRKSVA</sequence>
<dbReference type="RefSeq" id="XP_013268881.1">
    <property type="nucleotide sequence ID" value="XM_013413427.1"/>
</dbReference>
<dbReference type="VEuPathDB" id="FungiDB:Z518_09471"/>
<dbReference type="HOGENOM" id="CLU_1897380_0_0_1"/>
<evidence type="ECO:0000313" key="3">
    <source>
        <dbReference type="Proteomes" id="UP000053617"/>
    </source>
</evidence>
<name>A0A0D2IYP9_9EURO</name>
<proteinExistence type="predicted"/>
<evidence type="ECO:0000256" key="1">
    <source>
        <dbReference type="SAM" id="MobiDB-lite"/>
    </source>
</evidence>
<dbReference type="Proteomes" id="UP000053617">
    <property type="component" value="Unassembled WGS sequence"/>
</dbReference>
<keyword evidence="3" id="KW-1185">Reference proteome</keyword>
<dbReference type="AlphaFoldDB" id="A0A0D2IYP9"/>
<feature type="region of interest" description="Disordered" evidence="1">
    <location>
        <begin position="101"/>
        <end position="122"/>
    </location>
</feature>
<dbReference type="GeneID" id="25297542"/>